<evidence type="ECO:0000259" key="3">
    <source>
        <dbReference type="PROSITE" id="PS51723"/>
    </source>
</evidence>
<dbReference type="Proteomes" id="UP000179807">
    <property type="component" value="Unassembled WGS sequence"/>
</dbReference>
<dbReference type="PANTHER" id="PTHR15730:SF5">
    <property type="entry name" value="SI:CH211-210B2.2-RELATED"/>
    <property type="match status" value="1"/>
</dbReference>
<keyword evidence="2" id="KW-0732">Signal</keyword>
<sequence>MLFLSLFLHLLSCADDSQKNYVRSIFGHPGTDEVDADLVHGFEVLQRGLSKPTTTLLPEGRFTTDKIKAEDYPYPGKQFNRTCTWQNLQNETAAIVAFYARANVQQSELYRHPVAAQQYYSTDEELNKADRVKARYVSAPKYNRYTPPVFLPPGEVVTIEFPNPDSVGKVNVMINLFTYYVGENNGEPKSKTRIPNLRINPFPLNSTKNTIGSPYGGVLEFSVSGDYPVEMIISGVILCPYFKYGVHSDEEWENEQSKLPGPMATLDTGNMLIVVPSKYVRDVKRMNDCMLFYRSAYQISQSTARDSYAPNSNFNRPLNILRMNFDSYVPAGAAVAFVGGNFCHFPPDWINSMVRWDSLQDNPWGIVHEMNHHHQGNWAKTQESGEMSNNALNLVIYAQSNQASSPRNEEGGLRDWSAYTTLFQKINDDESYGLARYSTMLHYFGLEKFKEFVRADQDDKYYPRSKYGNAGAEMLRASKIFNTNMRYHWNFHGTNDSVLFSGNETMKALEELNVEDFHPVSNAYGCGFIRDDNIGFLTTRPYQISPMKVQLDFNRTMRQRVNTEWFGDFEFTKITTEDGREDAWVEVGYGKYELTPKENVTEIEEVIAYYKDKTTKKTTRIICQFVQNNYVSYFERYENISDYQTVFDAYRAILNGNETVTYTSNTHKSVNSPNYKSPDSSAWISITKGMIKPTETSDNYVFATQADEMALFYLSENPLSNDPDLDEPLLINYQNGYNSDYTNGNHSNPVSLTAGKYYYFILVMYNKAGQGGGSMGYRIRDSDNFVIIPKEWIRCKPVDDKEIFDRQYRPDFEKIYLLDKYDGSRFFAQEMSTWNVYKHPKGDVIVRSNDFQGYKDDTKKLTITDAWTDGDPTTEFRTKWWAGDQPIQQFPHIYEIDMGKTYTFSYIHIGKCGNPQLFDLEGEIEISVAPSNFTTVIGEGNESTTIPYSQDNYSIDHPEAIVFEGHYTSEQPIIKLSKEQSGRYMRITVYNNSKIWKDNNPGRTSISAVEVGSPINSEKVYPLTNTKLFELEGFTETRAGVYYNGKGFTGKKGSKLTITLPKGRSEIGILGDYHSGIGTATVKINKKDSGTIHDSIEKAIDQRKLKYSTRAYKSLLYFNTLNPEKENKITVEITDGEITLAGIITDEEVYTYQSDPSRIKELNYNRKKGLSSGSIAAIVIVVLLVVSLVAVGIFLYIKRPPFIERLFHKEKNTSTLFNTV</sequence>
<evidence type="ECO:0000313" key="6">
    <source>
        <dbReference type="Proteomes" id="UP000179807"/>
    </source>
</evidence>
<reference evidence="5" key="1">
    <citation type="submission" date="2016-10" db="EMBL/GenBank/DDBJ databases">
        <authorList>
            <person name="Benchimol M."/>
            <person name="Almeida L.G."/>
            <person name="Vasconcelos A.T."/>
            <person name="Perreira-Neves A."/>
            <person name="Rosa I.A."/>
            <person name="Tasca T."/>
            <person name="Bogo M.R."/>
            <person name="de Souza W."/>
        </authorList>
    </citation>
    <scope>NUCLEOTIDE SEQUENCE [LARGE SCALE GENOMIC DNA]</scope>
    <source>
        <strain evidence="5">K</strain>
    </source>
</reference>
<dbReference type="InterPro" id="IPR011658">
    <property type="entry name" value="PA14_dom"/>
</dbReference>
<dbReference type="InterPro" id="IPR008979">
    <property type="entry name" value="Galactose-bd-like_sf"/>
</dbReference>
<dbReference type="Pfam" id="PF07691">
    <property type="entry name" value="PA14"/>
    <property type="match status" value="1"/>
</dbReference>
<dbReference type="InterPro" id="IPR031161">
    <property type="entry name" value="Peptidase_M60_dom"/>
</dbReference>
<comment type="caution">
    <text evidence="5">The sequence shown here is derived from an EMBL/GenBank/DDBJ whole genome shotgun (WGS) entry which is preliminary data.</text>
</comment>
<feature type="chain" id="PRO_5012430262" description="Peptidase M60 domain-containing protein" evidence="2">
    <location>
        <begin position="17"/>
        <end position="1220"/>
    </location>
</feature>
<evidence type="ECO:0000256" key="1">
    <source>
        <dbReference type="SAM" id="Phobius"/>
    </source>
</evidence>
<dbReference type="GeneID" id="94838711"/>
<dbReference type="PROSITE" id="PS51820">
    <property type="entry name" value="PA14"/>
    <property type="match status" value="1"/>
</dbReference>
<dbReference type="PANTHER" id="PTHR15730">
    <property type="entry name" value="EXPERIMENTAL AUTOIMMUNE PROSTATITIS ANTIGEN 2-RELATED"/>
    <property type="match status" value="1"/>
</dbReference>
<keyword evidence="1" id="KW-0812">Transmembrane</keyword>
<dbReference type="Pfam" id="PF13402">
    <property type="entry name" value="Peptidase_M60"/>
    <property type="match status" value="1"/>
</dbReference>
<dbReference type="OrthoDB" id="530844at2759"/>
<dbReference type="InterPro" id="IPR051244">
    <property type="entry name" value="TCAF"/>
</dbReference>
<dbReference type="InterPro" id="IPR035423">
    <property type="entry name" value="M60-like_N"/>
</dbReference>
<organism evidence="5 6">
    <name type="scientific">Tritrichomonas foetus</name>
    <dbReference type="NCBI Taxonomy" id="1144522"/>
    <lineage>
        <taxon>Eukaryota</taxon>
        <taxon>Metamonada</taxon>
        <taxon>Parabasalia</taxon>
        <taxon>Tritrichomonadida</taxon>
        <taxon>Tritrichomonadidae</taxon>
        <taxon>Tritrichomonas</taxon>
    </lineage>
</organism>
<dbReference type="SUPFAM" id="SSF49785">
    <property type="entry name" value="Galactose-binding domain-like"/>
    <property type="match status" value="1"/>
</dbReference>
<feature type="domain" description="PA14" evidence="4">
    <location>
        <begin position="627"/>
        <end position="792"/>
    </location>
</feature>
<keyword evidence="1" id="KW-0472">Membrane</keyword>
<feature type="domain" description="Peptidase M60" evidence="3">
    <location>
        <begin position="142"/>
        <end position="445"/>
    </location>
</feature>
<dbReference type="PROSITE" id="PS51723">
    <property type="entry name" value="PEPTIDASE_M60"/>
    <property type="match status" value="1"/>
</dbReference>
<dbReference type="SMART" id="SM01276">
    <property type="entry name" value="M60-like"/>
    <property type="match status" value="1"/>
</dbReference>
<evidence type="ECO:0000313" key="5">
    <source>
        <dbReference type="EMBL" id="OHT06938.1"/>
    </source>
</evidence>
<accession>A0A1J4K7F9</accession>
<feature type="signal peptide" evidence="2">
    <location>
        <begin position="1"/>
        <end position="16"/>
    </location>
</feature>
<protein>
    <recommendedName>
        <fullName evidence="7">Peptidase M60 domain-containing protein</fullName>
    </recommendedName>
</protein>
<dbReference type="RefSeq" id="XP_068360074.1">
    <property type="nucleotide sequence ID" value="XM_068504007.1"/>
</dbReference>
<proteinExistence type="predicted"/>
<gene>
    <name evidence="5" type="ORF">TRFO_24897</name>
</gene>
<keyword evidence="6" id="KW-1185">Reference proteome</keyword>
<evidence type="ECO:0008006" key="7">
    <source>
        <dbReference type="Google" id="ProtNLM"/>
    </source>
</evidence>
<dbReference type="InterPro" id="IPR037524">
    <property type="entry name" value="PA14/GLEYA"/>
</dbReference>
<dbReference type="AlphaFoldDB" id="A0A1J4K7F9"/>
<dbReference type="Gene3D" id="3.40.390.80">
    <property type="entry name" value="Peptidase M60, enhancin-like domain 2"/>
    <property type="match status" value="1"/>
</dbReference>
<dbReference type="EMBL" id="MLAK01000710">
    <property type="protein sequence ID" value="OHT06938.1"/>
    <property type="molecule type" value="Genomic_DNA"/>
</dbReference>
<evidence type="ECO:0000256" key="2">
    <source>
        <dbReference type="SAM" id="SignalP"/>
    </source>
</evidence>
<feature type="transmembrane region" description="Helical" evidence="1">
    <location>
        <begin position="1175"/>
        <end position="1197"/>
    </location>
</feature>
<dbReference type="VEuPathDB" id="TrichDB:TRFO_24897"/>
<keyword evidence="1" id="KW-1133">Transmembrane helix</keyword>
<dbReference type="Gene3D" id="2.60.120.260">
    <property type="entry name" value="Galactose-binding domain-like"/>
    <property type="match status" value="1"/>
</dbReference>
<dbReference type="Pfam" id="PF17291">
    <property type="entry name" value="M60-like_N"/>
    <property type="match status" value="1"/>
</dbReference>
<name>A0A1J4K7F9_9EUKA</name>
<evidence type="ECO:0000259" key="4">
    <source>
        <dbReference type="PROSITE" id="PS51820"/>
    </source>
</evidence>